<dbReference type="Gene3D" id="1.10.260.40">
    <property type="entry name" value="lambda repressor-like DNA-binding domains"/>
    <property type="match status" value="1"/>
</dbReference>
<feature type="domain" description="HTH cro/C1-type" evidence="1">
    <location>
        <begin position="5"/>
        <end position="60"/>
    </location>
</feature>
<name>A0AAJ4IDH6_9VIBR</name>
<dbReference type="CDD" id="cd00093">
    <property type="entry name" value="HTH_XRE"/>
    <property type="match status" value="1"/>
</dbReference>
<proteinExistence type="predicted"/>
<dbReference type="EMBL" id="CP065217">
    <property type="protein sequence ID" value="QPL54825.1"/>
    <property type="molecule type" value="Genomic_DNA"/>
</dbReference>
<dbReference type="GO" id="GO:0003677">
    <property type="term" value="F:DNA binding"/>
    <property type="evidence" value="ECO:0007669"/>
    <property type="project" value="InterPro"/>
</dbReference>
<dbReference type="SMART" id="SM00530">
    <property type="entry name" value="HTH_XRE"/>
    <property type="match status" value="1"/>
</dbReference>
<sequence>MIKAIKHRRRLAGLTQEQLAEKAGISKKTYKRIEQGVRDITWSEYERILEALNVSELDMVLDRFELDNVTEHDLLAASRLFPEPIRRLITNFLTGLYNELKNMK</sequence>
<protein>
    <submittedName>
        <fullName evidence="2">Helix-turn-helix transcriptional regulator</fullName>
    </submittedName>
</protein>
<dbReference type="InterPro" id="IPR001387">
    <property type="entry name" value="Cro/C1-type_HTH"/>
</dbReference>
<accession>A0AAJ4IDH6</accession>
<reference evidence="2 3" key="1">
    <citation type="submission" date="2020-11" db="EMBL/GenBank/DDBJ databases">
        <title>Complete and Circularized Genome Assembly of a human isolate of Vibrio navarrensis biotype pommerensis with MiSeq and MinION Sequence Data.</title>
        <authorList>
            <person name="Schwartz K."/>
            <person name="Borowiak M."/>
            <person name="Deneke C."/>
            <person name="Balau V."/>
            <person name="Metelmann C."/>
            <person name="Strauch E."/>
        </authorList>
    </citation>
    <scope>NUCLEOTIDE SEQUENCE [LARGE SCALE GENOMIC DNA]</scope>
    <source>
        <strain evidence="2 3">20-VB00237</strain>
    </source>
</reference>
<dbReference type="Pfam" id="PF13560">
    <property type="entry name" value="HTH_31"/>
    <property type="match status" value="1"/>
</dbReference>
<dbReference type="AlphaFoldDB" id="A0AAJ4IDH6"/>
<evidence type="ECO:0000313" key="3">
    <source>
        <dbReference type="Proteomes" id="UP000594435"/>
    </source>
</evidence>
<dbReference type="SUPFAM" id="SSF47413">
    <property type="entry name" value="lambda repressor-like DNA-binding domains"/>
    <property type="match status" value="1"/>
</dbReference>
<evidence type="ECO:0000313" key="2">
    <source>
        <dbReference type="EMBL" id="QPL54825.1"/>
    </source>
</evidence>
<dbReference type="PROSITE" id="PS50943">
    <property type="entry name" value="HTH_CROC1"/>
    <property type="match status" value="1"/>
</dbReference>
<dbReference type="RefSeq" id="WP_337971070.1">
    <property type="nucleotide sequence ID" value="NZ_CP065217.1"/>
</dbReference>
<gene>
    <name evidence="2" type="ORF">I3X05_06810</name>
</gene>
<organism evidence="2 3">
    <name type="scientific">Vibrio navarrensis</name>
    <dbReference type="NCBI Taxonomy" id="29495"/>
    <lineage>
        <taxon>Bacteria</taxon>
        <taxon>Pseudomonadati</taxon>
        <taxon>Pseudomonadota</taxon>
        <taxon>Gammaproteobacteria</taxon>
        <taxon>Vibrionales</taxon>
        <taxon>Vibrionaceae</taxon>
        <taxon>Vibrio</taxon>
    </lineage>
</organism>
<dbReference type="InterPro" id="IPR010982">
    <property type="entry name" value="Lambda_DNA-bd_dom_sf"/>
</dbReference>
<dbReference type="Proteomes" id="UP000594435">
    <property type="component" value="Chromosome 1"/>
</dbReference>
<evidence type="ECO:0000259" key="1">
    <source>
        <dbReference type="PROSITE" id="PS50943"/>
    </source>
</evidence>